<reference evidence="10" key="1">
    <citation type="submission" date="2022-01" db="EMBL/GenBank/DDBJ databases">
        <authorList>
            <person name="King R."/>
        </authorList>
    </citation>
    <scope>NUCLEOTIDE SEQUENCE</scope>
</reference>
<dbReference type="InterPro" id="IPR057635">
    <property type="entry name" value="Tsg_N"/>
</dbReference>
<evidence type="ECO:0000256" key="5">
    <source>
        <dbReference type="ARBA" id="ARBA00022729"/>
    </source>
</evidence>
<comment type="subcellular location">
    <subcellularLocation>
        <location evidence="1">Secreted</location>
    </subcellularLocation>
</comment>
<protein>
    <recommendedName>
        <fullName evidence="12">Protein twisted gastrulation</fullName>
    </recommendedName>
</protein>
<feature type="region of interest" description="Disordered" evidence="7">
    <location>
        <begin position="255"/>
        <end position="294"/>
    </location>
</feature>
<keyword evidence="6" id="KW-0325">Glycoprotein</keyword>
<gene>
    <name evidence="10" type="ORF">DIABBA_LOCUS8672</name>
</gene>
<feature type="domain" description="Tsg N-terminal" evidence="9">
    <location>
        <begin position="70"/>
        <end position="126"/>
    </location>
</feature>
<dbReference type="Proteomes" id="UP001153709">
    <property type="component" value="Chromosome 6"/>
</dbReference>
<dbReference type="InterPro" id="IPR057726">
    <property type="entry name" value="Tsg_C"/>
</dbReference>
<evidence type="ECO:0000256" key="3">
    <source>
        <dbReference type="ARBA" id="ARBA00022473"/>
    </source>
</evidence>
<dbReference type="GO" id="GO:0005615">
    <property type="term" value="C:extracellular space"/>
    <property type="evidence" value="ECO:0007669"/>
    <property type="project" value="TreeGrafter"/>
</dbReference>
<dbReference type="Pfam" id="PF23782">
    <property type="entry name" value="Tsg_N"/>
    <property type="match status" value="1"/>
</dbReference>
<dbReference type="OrthoDB" id="10037323at2759"/>
<evidence type="ECO:0000313" key="10">
    <source>
        <dbReference type="EMBL" id="CAG9835483.1"/>
    </source>
</evidence>
<keyword evidence="5" id="KW-0732">Signal</keyword>
<keyword evidence="4" id="KW-0964">Secreted</keyword>
<keyword evidence="11" id="KW-1185">Reference proteome</keyword>
<dbReference type="Pfam" id="PF04668">
    <property type="entry name" value="Tsg"/>
    <property type="match status" value="1"/>
</dbReference>
<organism evidence="10 11">
    <name type="scientific">Diabrotica balteata</name>
    <name type="common">Banded cucumber beetle</name>
    <dbReference type="NCBI Taxonomy" id="107213"/>
    <lineage>
        <taxon>Eukaryota</taxon>
        <taxon>Metazoa</taxon>
        <taxon>Ecdysozoa</taxon>
        <taxon>Arthropoda</taxon>
        <taxon>Hexapoda</taxon>
        <taxon>Insecta</taxon>
        <taxon>Pterygota</taxon>
        <taxon>Neoptera</taxon>
        <taxon>Endopterygota</taxon>
        <taxon>Coleoptera</taxon>
        <taxon>Polyphaga</taxon>
        <taxon>Cucujiformia</taxon>
        <taxon>Chrysomeloidea</taxon>
        <taxon>Chrysomelidae</taxon>
        <taxon>Galerucinae</taxon>
        <taxon>Diabroticina</taxon>
        <taxon>Diabroticites</taxon>
        <taxon>Diabrotica</taxon>
    </lineage>
</organism>
<dbReference type="AlphaFoldDB" id="A0A9N9T494"/>
<evidence type="ECO:0000256" key="7">
    <source>
        <dbReference type="SAM" id="MobiDB-lite"/>
    </source>
</evidence>
<feature type="compositionally biased region" description="Acidic residues" evidence="7">
    <location>
        <begin position="268"/>
        <end position="287"/>
    </location>
</feature>
<evidence type="ECO:0000259" key="8">
    <source>
        <dbReference type="Pfam" id="PF04668"/>
    </source>
</evidence>
<evidence type="ECO:0008006" key="12">
    <source>
        <dbReference type="Google" id="ProtNLM"/>
    </source>
</evidence>
<dbReference type="InterPro" id="IPR006761">
    <property type="entry name" value="Tsg"/>
</dbReference>
<dbReference type="PANTHER" id="PTHR12312:SF16">
    <property type="entry name" value="TWISTED GASTRULATION PROTEIN HOMOLOG 1-A-RELATED"/>
    <property type="match status" value="1"/>
</dbReference>
<name>A0A9N9T494_DIABA</name>
<evidence type="ECO:0000256" key="6">
    <source>
        <dbReference type="ARBA" id="ARBA00023180"/>
    </source>
</evidence>
<dbReference type="EMBL" id="OU898281">
    <property type="protein sequence ID" value="CAG9835483.1"/>
    <property type="molecule type" value="Genomic_DNA"/>
</dbReference>
<dbReference type="GO" id="GO:0030510">
    <property type="term" value="P:regulation of BMP signaling pathway"/>
    <property type="evidence" value="ECO:0007669"/>
    <property type="project" value="TreeGrafter"/>
</dbReference>
<evidence type="ECO:0000256" key="2">
    <source>
        <dbReference type="ARBA" id="ARBA00010047"/>
    </source>
</evidence>
<sequence>MDSSALGDKKNTKSIRKTLSGENPMLHKNVSCKNREKPFQNMSKFAMLTQFVPLALLTASLFLLIDTGESCNEAVCGSVVSKCLLTKSCNCDLKNCTCCKECINCLSYLYSECCSCVDICPKPNDTATDLSRKSHVEEFDEGVPQLFSLLTDFPDTYKRWDSKSFPIDMELNYYEPKKEIKISMLSVEQEVDPAKQNTITVNCTVAFWAQCMSWRKCKTSCQSMGASSYRWFHDGCCECVGEYCIKYGINESRCSECPQSEESKQDSDDNEDDYDYGEHDEDDEDDDLHNSPNL</sequence>
<proteinExistence type="inferred from homology"/>
<keyword evidence="3" id="KW-0217">Developmental protein</keyword>
<evidence type="ECO:0000313" key="11">
    <source>
        <dbReference type="Proteomes" id="UP001153709"/>
    </source>
</evidence>
<dbReference type="PANTHER" id="PTHR12312">
    <property type="entry name" value="TWISTED GASTRULATION PROTEIN HOMOLOG 1-A-RELATED"/>
    <property type="match status" value="1"/>
</dbReference>
<evidence type="ECO:0000259" key="9">
    <source>
        <dbReference type="Pfam" id="PF23782"/>
    </source>
</evidence>
<evidence type="ECO:0000256" key="4">
    <source>
        <dbReference type="ARBA" id="ARBA00022525"/>
    </source>
</evidence>
<comment type="similarity">
    <text evidence="2">Belongs to the twisted gastrulation protein family.</text>
</comment>
<evidence type="ECO:0000256" key="1">
    <source>
        <dbReference type="ARBA" id="ARBA00004613"/>
    </source>
</evidence>
<feature type="domain" description="Tsg C-terminal" evidence="8">
    <location>
        <begin position="130"/>
        <end position="258"/>
    </location>
</feature>
<accession>A0A9N9T494</accession>